<reference evidence="1" key="1">
    <citation type="submission" date="2020-10" db="EMBL/GenBank/DDBJ databases">
        <authorList>
            <person name="Castelo-Branco R."/>
            <person name="Eusebio N."/>
            <person name="Adriana R."/>
            <person name="Vieira A."/>
            <person name="Brugerolle De Fraissinette N."/>
            <person name="Rezende De Castro R."/>
            <person name="Schneider M.P."/>
            <person name="Vasconcelos V."/>
            <person name="Leao P.N."/>
        </authorList>
    </citation>
    <scope>NUCLEOTIDE SEQUENCE</scope>
    <source>
        <strain evidence="1">LEGE 07310</strain>
    </source>
</reference>
<sequence length="330" mass="37479">MIKKVEVNAYSPEDINSWDTMRFFSDWIGSQFLSTIPGKFKHSPHFYGGDRHLGLIILEDIQYRTRLVEPLLGDSRSQAESALLQYAACLAQLHADTIGKVAKYEKFFRALSPRGKPIGEIVDIHKHQILLESLGIQPDSSWLRDLEAINTAVNSPGEFLAYIHADACPDNVLDTGKALRLVDFETGHFGHALIDAVYGRMMFPSCWCANRLPHAIVQQMENTYRALLCQQCPAAEDDRIFEAALVKACGFWLLYTLTRHFESASRKDISWGVSTIRQRILARLEAFIATSQEFNQLPGLCNTSEQLLARLRQHWSNVPDLPLYPAFQRR</sequence>
<organism evidence="1 2">
    <name type="scientific">Vasconcelosia minhoensis LEGE 07310</name>
    <dbReference type="NCBI Taxonomy" id="915328"/>
    <lineage>
        <taxon>Bacteria</taxon>
        <taxon>Bacillati</taxon>
        <taxon>Cyanobacteriota</taxon>
        <taxon>Cyanophyceae</taxon>
        <taxon>Nodosilineales</taxon>
        <taxon>Cymatolegaceae</taxon>
        <taxon>Vasconcelosia</taxon>
        <taxon>Vasconcelosia minhoensis</taxon>
    </lineage>
</organism>
<evidence type="ECO:0000313" key="1">
    <source>
        <dbReference type="EMBL" id="MBE9079100.1"/>
    </source>
</evidence>
<comment type="caution">
    <text evidence="1">The sequence shown here is derived from an EMBL/GenBank/DDBJ whole genome shotgun (WGS) entry which is preliminary data.</text>
</comment>
<dbReference type="EMBL" id="JADEXG010000047">
    <property type="protein sequence ID" value="MBE9079100.1"/>
    <property type="molecule type" value="Genomic_DNA"/>
</dbReference>
<gene>
    <name evidence="1" type="ORF">IQ241_17650</name>
</gene>
<dbReference type="Gene3D" id="3.90.1200.10">
    <property type="match status" value="1"/>
</dbReference>
<dbReference type="Proteomes" id="UP000636505">
    <property type="component" value="Unassembled WGS sequence"/>
</dbReference>
<dbReference type="AlphaFoldDB" id="A0A8J7DP46"/>
<dbReference type="SUPFAM" id="SSF56112">
    <property type="entry name" value="Protein kinase-like (PK-like)"/>
    <property type="match status" value="1"/>
</dbReference>
<evidence type="ECO:0000313" key="2">
    <source>
        <dbReference type="Proteomes" id="UP000636505"/>
    </source>
</evidence>
<name>A0A8J7DP46_9CYAN</name>
<keyword evidence="2" id="KW-1185">Reference proteome</keyword>
<protein>
    <recommendedName>
        <fullName evidence="3">Aminoglycoside phosphotransferase domain-containing protein</fullName>
    </recommendedName>
</protein>
<dbReference type="RefSeq" id="WP_193909696.1">
    <property type="nucleotide sequence ID" value="NZ_JADEXG010000047.1"/>
</dbReference>
<accession>A0A8J7DP46</accession>
<evidence type="ECO:0008006" key="3">
    <source>
        <dbReference type="Google" id="ProtNLM"/>
    </source>
</evidence>
<proteinExistence type="predicted"/>
<dbReference type="InterPro" id="IPR011009">
    <property type="entry name" value="Kinase-like_dom_sf"/>
</dbReference>